<dbReference type="EMBL" id="MU151061">
    <property type="protein sequence ID" value="KAF9453441.1"/>
    <property type="molecule type" value="Genomic_DNA"/>
</dbReference>
<name>A0A9P6C5Y7_9AGAR</name>
<protein>
    <submittedName>
        <fullName evidence="4">Alpha/beta-hydrolase</fullName>
    </submittedName>
</protein>
<evidence type="ECO:0000313" key="4">
    <source>
        <dbReference type="EMBL" id="KAF9453441.1"/>
    </source>
</evidence>
<keyword evidence="5" id="KW-1185">Reference proteome</keyword>
<evidence type="ECO:0000256" key="2">
    <source>
        <dbReference type="ARBA" id="ARBA00022801"/>
    </source>
</evidence>
<comment type="caution">
    <text evidence="4">The sequence shown here is derived from an EMBL/GenBank/DDBJ whole genome shotgun (WGS) entry which is preliminary data.</text>
</comment>
<accession>A0A9P6C5Y7</accession>
<feature type="domain" description="AB hydrolase-1" evidence="3">
    <location>
        <begin position="51"/>
        <end position="291"/>
    </location>
</feature>
<dbReference type="Proteomes" id="UP000807342">
    <property type="component" value="Unassembled WGS sequence"/>
</dbReference>
<dbReference type="AlphaFoldDB" id="A0A9P6C5Y7"/>
<proteinExistence type="inferred from homology"/>
<sequence length="305" mass="33891">MFILRRPLASASRRTWQSSALVSRSIRTITNSVVLDYQLHAPANASEDKGPVLILHGLFGSKRNWNTLAQGLSADLERPVYALDLRNHGTSPHASQMTYTDMAQDVLEFMHKHNIEQTTIIGHSMGGKVAMAVALSPYLDTRANLLKNLIVVDIAPVKAKMSPQFCDYIGAMQRIEQEKLKTRKEAADFLSAYEKDPSIRAFLLTNLVSATSDQPHVKFRVPVGIIGKSVADIGDFPYSPGERAWAGRTLFIKGSRSAYINRHGIPLLESFFPNYTLEALDAGHWVHAERPNEFKKSVVEFVGSS</sequence>
<evidence type="ECO:0000256" key="1">
    <source>
        <dbReference type="ARBA" id="ARBA00008645"/>
    </source>
</evidence>
<evidence type="ECO:0000259" key="3">
    <source>
        <dbReference type="Pfam" id="PF00561"/>
    </source>
</evidence>
<dbReference type="GO" id="GO:0005739">
    <property type="term" value="C:mitochondrion"/>
    <property type="evidence" value="ECO:0007669"/>
    <property type="project" value="TreeGrafter"/>
</dbReference>
<dbReference type="InterPro" id="IPR000073">
    <property type="entry name" value="AB_hydrolase_1"/>
</dbReference>
<keyword evidence="2" id="KW-0378">Hydrolase</keyword>
<dbReference type="Gene3D" id="3.40.50.1820">
    <property type="entry name" value="alpha/beta hydrolase"/>
    <property type="match status" value="1"/>
</dbReference>
<reference evidence="4" key="1">
    <citation type="submission" date="2020-11" db="EMBL/GenBank/DDBJ databases">
        <authorList>
            <consortium name="DOE Joint Genome Institute"/>
            <person name="Ahrendt S."/>
            <person name="Riley R."/>
            <person name="Andreopoulos W."/>
            <person name="Labutti K."/>
            <person name="Pangilinan J."/>
            <person name="Ruiz-Duenas F.J."/>
            <person name="Barrasa J.M."/>
            <person name="Sanchez-Garcia M."/>
            <person name="Camarero S."/>
            <person name="Miyauchi S."/>
            <person name="Serrano A."/>
            <person name="Linde D."/>
            <person name="Babiker R."/>
            <person name="Drula E."/>
            <person name="Ayuso-Fernandez I."/>
            <person name="Pacheco R."/>
            <person name="Padilla G."/>
            <person name="Ferreira P."/>
            <person name="Barriuso J."/>
            <person name="Kellner H."/>
            <person name="Castanera R."/>
            <person name="Alfaro M."/>
            <person name="Ramirez L."/>
            <person name="Pisabarro A.G."/>
            <person name="Kuo A."/>
            <person name="Tritt A."/>
            <person name="Lipzen A."/>
            <person name="He G."/>
            <person name="Yan M."/>
            <person name="Ng V."/>
            <person name="Cullen D."/>
            <person name="Martin F."/>
            <person name="Rosso M.-N."/>
            <person name="Henrissat B."/>
            <person name="Hibbett D."/>
            <person name="Martinez A.T."/>
            <person name="Grigoriev I.V."/>
        </authorList>
    </citation>
    <scope>NUCLEOTIDE SEQUENCE</scope>
    <source>
        <strain evidence="4">MF-IS2</strain>
    </source>
</reference>
<dbReference type="Pfam" id="PF00561">
    <property type="entry name" value="Abhydrolase_1"/>
    <property type="match status" value="1"/>
</dbReference>
<dbReference type="FunFam" id="3.40.50.1820:FF:000039">
    <property type="entry name" value="Esterase ybfF"/>
    <property type="match status" value="1"/>
</dbReference>
<dbReference type="GO" id="GO:0052689">
    <property type="term" value="F:carboxylic ester hydrolase activity"/>
    <property type="evidence" value="ECO:0007669"/>
    <property type="project" value="TreeGrafter"/>
</dbReference>
<evidence type="ECO:0000313" key="5">
    <source>
        <dbReference type="Proteomes" id="UP000807342"/>
    </source>
</evidence>
<dbReference type="SUPFAM" id="SSF53474">
    <property type="entry name" value="alpha/beta-Hydrolases"/>
    <property type="match status" value="1"/>
</dbReference>
<gene>
    <name evidence="4" type="ORF">P691DRAFT_792516</name>
</gene>
<dbReference type="PANTHER" id="PTHR46118">
    <property type="entry name" value="PROTEIN ABHD11"/>
    <property type="match status" value="1"/>
</dbReference>
<dbReference type="OrthoDB" id="8119704at2759"/>
<dbReference type="InterPro" id="IPR029058">
    <property type="entry name" value="AB_hydrolase_fold"/>
</dbReference>
<organism evidence="4 5">
    <name type="scientific">Macrolepiota fuliginosa MF-IS2</name>
    <dbReference type="NCBI Taxonomy" id="1400762"/>
    <lineage>
        <taxon>Eukaryota</taxon>
        <taxon>Fungi</taxon>
        <taxon>Dikarya</taxon>
        <taxon>Basidiomycota</taxon>
        <taxon>Agaricomycotina</taxon>
        <taxon>Agaricomycetes</taxon>
        <taxon>Agaricomycetidae</taxon>
        <taxon>Agaricales</taxon>
        <taxon>Agaricineae</taxon>
        <taxon>Agaricaceae</taxon>
        <taxon>Macrolepiota</taxon>
    </lineage>
</organism>
<dbReference type="PANTHER" id="PTHR46118:SF4">
    <property type="entry name" value="PROTEIN ABHD11"/>
    <property type="match status" value="1"/>
</dbReference>
<comment type="similarity">
    <text evidence="1">Belongs to the AB hydrolase superfamily.</text>
</comment>